<dbReference type="EMBL" id="HBII01009959">
    <property type="protein sequence ID" value="CAE0345336.1"/>
    <property type="molecule type" value="Transcribed_RNA"/>
</dbReference>
<name>A0A7S3J422_9SPIT</name>
<evidence type="ECO:0000313" key="1">
    <source>
        <dbReference type="EMBL" id="CAE0345336.1"/>
    </source>
</evidence>
<protein>
    <submittedName>
        <fullName evidence="1">Uncharacterized protein</fullName>
    </submittedName>
</protein>
<dbReference type="PANTHER" id="PTHR43336">
    <property type="entry name" value="OXYGEN SENSOR HISTIDINE KINASE RESPONSE REGULATOR DEVS/DOSS"/>
    <property type="match status" value="1"/>
</dbReference>
<sequence length="139" mass="16794">MRLYTFEVDVSNLPKTRDRFIKLEVKDRQRIANNEKNILFSKILNEEITTSELLEKDKEVRRLIHFQKMSSWEPFKKNYNRAFRSYLKGNWQKAHDYFKKCLLINPFDGPSKVLNEYILENNLDSASLNWKGYRLLTEK</sequence>
<organism evidence="1">
    <name type="scientific">Euplotes harpa</name>
    <dbReference type="NCBI Taxonomy" id="151035"/>
    <lineage>
        <taxon>Eukaryota</taxon>
        <taxon>Sar</taxon>
        <taxon>Alveolata</taxon>
        <taxon>Ciliophora</taxon>
        <taxon>Intramacronucleata</taxon>
        <taxon>Spirotrichea</taxon>
        <taxon>Hypotrichia</taxon>
        <taxon>Euplotida</taxon>
        <taxon>Euplotidae</taxon>
        <taxon>Euplotes</taxon>
    </lineage>
</organism>
<accession>A0A7S3J422</accession>
<gene>
    <name evidence="1" type="ORF">EHAR0213_LOCUS4246</name>
</gene>
<reference evidence="1" key="1">
    <citation type="submission" date="2021-01" db="EMBL/GenBank/DDBJ databases">
        <authorList>
            <person name="Corre E."/>
            <person name="Pelletier E."/>
            <person name="Niang G."/>
            <person name="Scheremetjew M."/>
            <person name="Finn R."/>
            <person name="Kale V."/>
            <person name="Holt S."/>
            <person name="Cochrane G."/>
            <person name="Meng A."/>
            <person name="Brown T."/>
            <person name="Cohen L."/>
        </authorList>
    </citation>
    <scope>NUCLEOTIDE SEQUENCE</scope>
    <source>
        <strain evidence="1">FSP1.4</strain>
    </source>
</reference>
<dbReference type="AlphaFoldDB" id="A0A7S3J422"/>
<proteinExistence type="predicted"/>
<dbReference type="PANTHER" id="PTHR43336:SF3">
    <property type="entry name" value="GUANYLATE CYCLASE DOMAIN-CONTAINING PROTEIN"/>
    <property type="match status" value="1"/>
</dbReference>